<accession>X1VQ08</accession>
<organism evidence="2">
    <name type="scientific">marine sediment metagenome</name>
    <dbReference type="NCBI Taxonomy" id="412755"/>
    <lineage>
        <taxon>unclassified sequences</taxon>
        <taxon>metagenomes</taxon>
        <taxon>ecological metagenomes</taxon>
    </lineage>
</organism>
<dbReference type="EMBL" id="BARW01042424">
    <property type="protein sequence ID" value="GAJ22242.1"/>
    <property type="molecule type" value="Genomic_DNA"/>
</dbReference>
<proteinExistence type="predicted"/>
<feature type="non-terminal residue" evidence="2">
    <location>
        <position position="31"/>
    </location>
</feature>
<feature type="region of interest" description="Disordered" evidence="1">
    <location>
        <begin position="1"/>
        <end position="31"/>
    </location>
</feature>
<protein>
    <submittedName>
        <fullName evidence="2">Uncharacterized protein</fullName>
    </submittedName>
</protein>
<comment type="caution">
    <text evidence="2">The sequence shown here is derived from an EMBL/GenBank/DDBJ whole genome shotgun (WGS) entry which is preliminary data.</text>
</comment>
<reference evidence="2" key="1">
    <citation type="journal article" date="2014" name="Front. Microbiol.">
        <title>High frequency of phylogenetically diverse reductive dehalogenase-homologous genes in deep subseafloor sedimentary metagenomes.</title>
        <authorList>
            <person name="Kawai M."/>
            <person name="Futagami T."/>
            <person name="Toyoda A."/>
            <person name="Takaki Y."/>
            <person name="Nishi S."/>
            <person name="Hori S."/>
            <person name="Arai W."/>
            <person name="Tsubouchi T."/>
            <person name="Morono Y."/>
            <person name="Uchiyama I."/>
            <person name="Ito T."/>
            <person name="Fujiyama A."/>
            <person name="Inagaki F."/>
            <person name="Takami H."/>
        </authorList>
    </citation>
    <scope>NUCLEOTIDE SEQUENCE</scope>
    <source>
        <strain evidence="2">Expedition CK06-06</strain>
    </source>
</reference>
<gene>
    <name evidence="2" type="ORF">S12H4_62881</name>
</gene>
<evidence type="ECO:0000256" key="1">
    <source>
        <dbReference type="SAM" id="MobiDB-lite"/>
    </source>
</evidence>
<dbReference type="AlphaFoldDB" id="X1VQ08"/>
<evidence type="ECO:0000313" key="2">
    <source>
        <dbReference type="EMBL" id="GAJ22242.1"/>
    </source>
</evidence>
<sequence length="31" mass="3740">MRRKIKDSGYLNKLVNKLRRLKEEPNSPNNK</sequence>
<name>X1VQ08_9ZZZZ</name>